<keyword evidence="7" id="KW-0449">Lipoprotein</keyword>
<gene>
    <name evidence="10" type="ORF">HMPREF1092_00420</name>
</gene>
<dbReference type="PANTHER" id="PTHR35789">
    <property type="entry name" value="SPORE GERMINATION PROTEIN B3"/>
    <property type="match status" value="1"/>
</dbReference>
<dbReference type="InterPro" id="IPR057336">
    <property type="entry name" value="GerAC_N"/>
</dbReference>
<reference evidence="10 11" key="1">
    <citation type="submission" date="2013-01" db="EMBL/GenBank/DDBJ databases">
        <title>The Genome Sequence of Clostridium colicanis 209318.</title>
        <authorList>
            <consortium name="The Broad Institute Genome Sequencing Platform"/>
            <person name="Earl A."/>
            <person name="Ward D."/>
            <person name="Feldgarden M."/>
            <person name="Gevers D."/>
            <person name="Courvalin P."/>
            <person name="Lambert T."/>
            <person name="Walker B."/>
            <person name="Young S.K."/>
            <person name="Zeng Q."/>
            <person name="Gargeya S."/>
            <person name="Fitzgerald M."/>
            <person name="Haas B."/>
            <person name="Abouelleil A."/>
            <person name="Alvarado L."/>
            <person name="Arachchi H.M."/>
            <person name="Berlin A.M."/>
            <person name="Chapman S.B."/>
            <person name="Dewar J."/>
            <person name="Goldberg J."/>
            <person name="Griggs A."/>
            <person name="Gujja S."/>
            <person name="Hansen M."/>
            <person name="Howarth C."/>
            <person name="Imamovic A."/>
            <person name="Larimer J."/>
            <person name="McCowan C."/>
            <person name="Murphy C."/>
            <person name="Neiman D."/>
            <person name="Pearson M."/>
            <person name="Priest M."/>
            <person name="Roberts A."/>
            <person name="Saif S."/>
            <person name="Shea T."/>
            <person name="Sisk P."/>
            <person name="Sykes S."/>
            <person name="Wortman J."/>
            <person name="Nusbaum C."/>
            <person name="Birren B."/>
        </authorList>
    </citation>
    <scope>NUCLEOTIDE SEQUENCE [LARGE SCALE GENOMIC DNA]</scope>
    <source>
        <strain evidence="10 11">209318</strain>
    </source>
</reference>
<keyword evidence="5" id="KW-0472">Membrane</keyword>
<name>N9Y4Z2_9CLOT</name>
<dbReference type="PROSITE" id="PS51257">
    <property type="entry name" value="PROKAR_LIPOPROTEIN"/>
    <property type="match status" value="1"/>
</dbReference>
<keyword evidence="4" id="KW-0732">Signal</keyword>
<feature type="domain" description="Spore germination protein N-terminal" evidence="9">
    <location>
        <begin position="25"/>
        <end position="184"/>
    </location>
</feature>
<dbReference type="HOGENOM" id="CLU_051140_0_3_9"/>
<dbReference type="Pfam" id="PF05504">
    <property type="entry name" value="Spore_GerAC"/>
    <property type="match status" value="1"/>
</dbReference>
<accession>N9Y4Z2</accession>
<dbReference type="Proteomes" id="UP000013097">
    <property type="component" value="Unassembled WGS sequence"/>
</dbReference>
<dbReference type="GO" id="GO:0009847">
    <property type="term" value="P:spore germination"/>
    <property type="evidence" value="ECO:0007669"/>
    <property type="project" value="InterPro"/>
</dbReference>
<evidence type="ECO:0000259" key="8">
    <source>
        <dbReference type="Pfam" id="PF05504"/>
    </source>
</evidence>
<dbReference type="eggNOG" id="ENOG5032SZ5">
    <property type="taxonomic scope" value="Bacteria"/>
</dbReference>
<evidence type="ECO:0000256" key="6">
    <source>
        <dbReference type="ARBA" id="ARBA00023139"/>
    </source>
</evidence>
<dbReference type="Pfam" id="PF25198">
    <property type="entry name" value="Spore_GerAC_N"/>
    <property type="match status" value="1"/>
</dbReference>
<comment type="subcellular location">
    <subcellularLocation>
        <location evidence="1">Membrane</location>
        <topology evidence="1">Lipid-anchor</topology>
    </subcellularLocation>
</comment>
<dbReference type="GO" id="GO:0016020">
    <property type="term" value="C:membrane"/>
    <property type="evidence" value="ECO:0007669"/>
    <property type="project" value="UniProtKB-SubCell"/>
</dbReference>
<proteinExistence type="inferred from homology"/>
<evidence type="ECO:0000313" key="10">
    <source>
        <dbReference type="EMBL" id="ENZ03234.1"/>
    </source>
</evidence>
<dbReference type="InterPro" id="IPR038501">
    <property type="entry name" value="Spore_GerAC_C_sf"/>
</dbReference>
<dbReference type="InterPro" id="IPR046953">
    <property type="entry name" value="Spore_GerAC-like_C"/>
</dbReference>
<comment type="similarity">
    <text evidence="2">Belongs to the GerABKC lipoprotein family.</text>
</comment>
<protein>
    <submittedName>
        <fullName evidence="10">Ger(X)C family germination protein</fullName>
    </submittedName>
</protein>
<keyword evidence="11" id="KW-1185">Reference proteome</keyword>
<comment type="caution">
    <text evidence="10">The sequence shown here is derived from an EMBL/GenBank/DDBJ whole genome shotgun (WGS) entry which is preliminary data.</text>
</comment>
<evidence type="ECO:0000313" key="11">
    <source>
        <dbReference type="Proteomes" id="UP000013097"/>
    </source>
</evidence>
<evidence type="ECO:0000259" key="9">
    <source>
        <dbReference type="Pfam" id="PF25198"/>
    </source>
</evidence>
<dbReference type="EMBL" id="AGYT01000007">
    <property type="protein sequence ID" value="ENZ03234.1"/>
    <property type="molecule type" value="Genomic_DNA"/>
</dbReference>
<dbReference type="NCBIfam" id="TIGR02887">
    <property type="entry name" value="spore_ger_x_C"/>
    <property type="match status" value="1"/>
</dbReference>
<evidence type="ECO:0000256" key="5">
    <source>
        <dbReference type="ARBA" id="ARBA00023136"/>
    </source>
</evidence>
<dbReference type="InterPro" id="IPR008844">
    <property type="entry name" value="Spore_GerAC-like"/>
</dbReference>
<evidence type="ECO:0000256" key="4">
    <source>
        <dbReference type="ARBA" id="ARBA00022729"/>
    </source>
</evidence>
<sequence>MKIRKLIKVGILLIAILLMLAGCFNYRDINNVTFVTSMVFDLDPIGNVVIYMDCVRPYRDNNESSDNGKRILYKGTGKTVLEALRDVNMASSYKINVTQNKAFIFTEKAVKEGIDKFLDIINNDQEFLVKPYIFAYFGDVERLLKVAASDEEYMGLFINDLVKKNKANSRAIIVNINEYMTESEIGANSALIGALELRKDVIDERIELSGGVIMRNDVMQEKIDIIDGLTYNILEDKVNTGTLEIVNPQMEEGFITFEILKNKTKTKIEYNGDRVLLTKDVNMKVTLAEAQGRFIVDKQSLQLIEDTTELRIKEYLQAFFDKYNKKNIDILGVERMLEIKYPGLVKEDILSILDVDIKVNLDVEGTSNTRNSYF</sequence>
<dbReference type="AlphaFoldDB" id="N9Y4Z2"/>
<organism evidence="10 11">
    <name type="scientific">Clostridium thermobutyricum</name>
    <dbReference type="NCBI Taxonomy" id="29372"/>
    <lineage>
        <taxon>Bacteria</taxon>
        <taxon>Bacillati</taxon>
        <taxon>Bacillota</taxon>
        <taxon>Clostridia</taxon>
        <taxon>Eubacteriales</taxon>
        <taxon>Clostridiaceae</taxon>
        <taxon>Clostridium</taxon>
    </lineage>
</organism>
<dbReference type="RefSeq" id="WP_002596924.1">
    <property type="nucleotide sequence ID" value="NZ_KB850956.1"/>
</dbReference>
<keyword evidence="6" id="KW-0564">Palmitate</keyword>
<dbReference type="PANTHER" id="PTHR35789:SF1">
    <property type="entry name" value="SPORE GERMINATION PROTEIN B3"/>
    <property type="match status" value="1"/>
</dbReference>
<evidence type="ECO:0000256" key="1">
    <source>
        <dbReference type="ARBA" id="ARBA00004635"/>
    </source>
</evidence>
<evidence type="ECO:0000256" key="2">
    <source>
        <dbReference type="ARBA" id="ARBA00007886"/>
    </source>
</evidence>
<dbReference type="Gene3D" id="3.30.300.210">
    <property type="entry name" value="Nutrient germinant receptor protein C, domain 3"/>
    <property type="match status" value="1"/>
</dbReference>
<feature type="domain" description="Spore germination GerAC-like C-terminal" evidence="8">
    <location>
        <begin position="210"/>
        <end position="366"/>
    </location>
</feature>
<evidence type="ECO:0000256" key="3">
    <source>
        <dbReference type="ARBA" id="ARBA00022544"/>
    </source>
</evidence>
<keyword evidence="3" id="KW-0309">Germination</keyword>
<dbReference type="PATRIC" id="fig|999411.4.peg.405"/>
<evidence type="ECO:0000256" key="7">
    <source>
        <dbReference type="ARBA" id="ARBA00023288"/>
    </source>
</evidence>